<dbReference type="NCBIfam" id="TIGR00738">
    <property type="entry name" value="rrf2_super"/>
    <property type="match status" value="1"/>
</dbReference>
<accession>A9IRZ5</accession>
<proteinExistence type="predicted"/>
<reference evidence="1 2" key="1">
    <citation type="journal article" date="2008" name="BMC Genomics">
        <title>The missing link: Bordetella petrii is endowed with both the metabolic versatility of environmental bacteria and virulence traits of pathogenic Bordetellae.</title>
        <authorList>
            <person name="Gross R."/>
            <person name="Guzman C.A."/>
            <person name="Sebaihia M."/>
            <person name="Martins Dos Santos V.A."/>
            <person name="Pieper D.H."/>
            <person name="Koebnik R."/>
            <person name="Lechner M."/>
            <person name="Bartels D."/>
            <person name="Buhrmester J."/>
            <person name="Choudhuri J.V."/>
            <person name="Ebensen T."/>
            <person name="Gaigalat L."/>
            <person name="Herrmann S."/>
            <person name="Khachane A.N."/>
            <person name="Larisch C."/>
            <person name="Link S."/>
            <person name="Linke B."/>
            <person name="Meyer F."/>
            <person name="Mormann S."/>
            <person name="Nakunst D."/>
            <person name="Rueckert C."/>
            <person name="Schneiker-Bekel S."/>
            <person name="Schulze K."/>
            <person name="Vorhoelter F.J."/>
            <person name="Yevsa T."/>
            <person name="Engle J.T."/>
            <person name="Goldman W.E."/>
            <person name="Puehler A."/>
            <person name="Goebel U.B."/>
            <person name="Goesmann A."/>
            <person name="Bloecker H."/>
            <person name="Kaiser O."/>
            <person name="Martinez-Arias R."/>
        </authorList>
    </citation>
    <scope>NUCLEOTIDE SEQUENCE [LARGE SCALE GENOMIC DNA]</scope>
    <source>
        <strain evidence="2">ATCC BAA-461 / DSM 12804 / CCUG 43448 / CIP 107267 / Se-1111R</strain>
    </source>
</reference>
<evidence type="ECO:0000313" key="1">
    <source>
        <dbReference type="EMBL" id="CAP43236.1"/>
    </source>
</evidence>
<evidence type="ECO:0000313" key="2">
    <source>
        <dbReference type="Proteomes" id="UP000001225"/>
    </source>
</evidence>
<protein>
    <submittedName>
        <fullName evidence="1">Transcriptional regulator</fullName>
    </submittedName>
</protein>
<dbReference type="PROSITE" id="PS01332">
    <property type="entry name" value="HTH_RRF2_1"/>
    <property type="match status" value="1"/>
</dbReference>
<dbReference type="InterPro" id="IPR000944">
    <property type="entry name" value="Tscrpt_reg_Rrf2"/>
</dbReference>
<dbReference type="PANTHER" id="PTHR33221:SF13">
    <property type="entry name" value="TRANSCRIPTIONAL REGULATOR-RELATED"/>
    <property type="match status" value="1"/>
</dbReference>
<keyword evidence="2" id="KW-1185">Reference proteome</keyword>
<dbReference type="InterPro" id="IPR036388">
    <property type="entry name" value="WH-like_DNA-bd_sf"/>
</dbReference>
<dbReference type="Proteomes" id="UP000001225">
    <property type="component" value="Chromosome"/>
</dbReference>
<dbReference type="GO" id="GO:0003700">
    <property type="term" value="F:DNA-binding transcription factor activity"/>
    <property type="evidence" value="ECO:0007669"/>
    <property type="project" value="TreeGrafter"/>
</dbReference>
<dbReference type="STRING" id="94624.Bpet2894"/>
<dbReference type="EMBL" id="AM902716">
    <property type="protein sequence ID" value="CAP43236.1"/>
    <property type="molecule type" value="Genomic_DNA"/>
</dbReference>
<dbReference type="eggNOG" id="COG1959">
    <property type="taxonomic scope" value="Bacteria"/>
</dbReference>
<organism evidence="1 2">
    <name type="scientific">Bordetella petrii (strain ATCC BAA-461 / DSM 12804 / CCUG 43448 / CIP 107267 / Se-1111R)</name>
    <dbReference type="NCBI Taxonomy" id="340100"/>
    <lineage>
        <taxon>Bacteria</taxon>
        <taxon>Pseudomonadati</taxon>
        <taxon>Pseudomonadota</taxon>
        <taxon>Betaproteobacteria</taxon>
        <taxon>Burkholderiales</taxon>
        <taxon>Alcaligenaceae</taxon>
        <taxon>Bordetella</taxon>
    </lineage>
</organism>
<dbReference type="Gene3D" id="1.10.10.10">
    <property type="entry name" value="Winged helix-like DNA-binding domain superfamily/Winged helix DNA-binding domain"/>
    <property type="match status" value="1"/>
</dbReference>
<dbReference type="SUPFAM" id="SSF46785">
    <property type="entry name" value="Winged helix' DNA-binding domain"/>
    <property type="match status" value="1"/>
</dbReference>
<name>A9IRZ5_BORPD</name>
<dbReference type="KEGG" id="bpt:Bpet2894"/>
<dbReference type="AlphaFoldDB" id="A9IRZ5"/>
<dbReference type="Pfam" id="PF02082">
    <property type="entry name" value="Rrf2"/>
    <property type="match status" value="1"/>
</dbReference>
<gene>
    <name evidence="1" type="ordered locus">Bpet2894</name>
</gene>
<dbReference type="GO" id="GO:0005829">
    <property type="term" value="C:cytosol"/>
    <property type="evidence" value="ECO:0007669"/>
    <property type="project" value="TreeGrafter"/>
</dbReference>
<sequence length="160" mass="17198">MKMSEGVEWALHCCLTLAWLDNDGASVPTARLAAAFELPPAYLNKCLQLLVKAGILVSTAGVKGGFRLARAPARITLLDVVTAIEGPEGAFRCAEIRQRGAGASASPREFVRPCGIAVAMRRAETAWRRELAAQTVADLLDAAPPSASERMRCWQLTQVH</sequence>
<dbReference type="InterPro" id="IPR036390">
    <property type="entry name" value="WH_DNA-bd_sf"/>
</dbReference>
<dbReference type="PANTHER" id="PTHR33221">
    <property type="entry name" value="WINGED HELIX-TURN-HELIX TRANSCRIPTIONAL REGULATOR, RRF2 FAMILY"/>
    <property type="match status" value="1"/>
</dbReference>
<dbReference type="PROSITE" id="PS51197">
    <property type="entry name" value="HTH_RRF2_2"/>
    <property type="match status" value="1"/>
</dbReference>
<dbReference type="InterPro" id="IPR030489">
    <property type="entry name" value="TR_Rrf2-type_CS"/>
</dbReference>